<name>A0AAV0W9B1_9HEMI</name>
<protein>
    <submittedName>
        <fullName evidence="2">Uncharacterized protein</fullName>
    </submittedName>
</protein>
<feature type="region of interest" description="Disordered" evidence="1">
    <location>
        <begin position="1"/>
        <end position="20"/>
    </location>
</feature>
<proteinExistence type="predicted"/>
<evidence type="ECO:0000313" key="3">
    <source>
        <dbReference type="Proteomes" id="UP001160148"/>
    </source>
</evidence>
<dbReference type="AlphaFoldDB" id="A0AAV0W9B1"/>
<dbReference type="EMBL" id="CARXXK010000002">
    <property type="protein sequence ID" value="CAI6352387.1"/>
    <property type="molecule type" value="Genomic_DNA"/>
</dbReference>
<accession>A0AAV0W9B1</accession>
<reference evidence="2 3" key="1">
    <citation type="submission" date="2023-01" db="EMBL/GenBank/DDBJ databases">
        <authorList>
            <person name="Whitehead M."/>
        </authorList>
    </citation>
    <scope>NUCLEOTIDE SEQUENCE [LARGE SCALE GENOMIC DNA]</scope>
</reference>
<comment type="caution">
    <text evidence="2">The sequence shown here is derived from an EMBL/GenBank/DDBJ whole genome shotgun (WGS) entry which is preliminary data.</text>
</comment>
<sequence>MAQPSAPAHVARVSTGTGTRRLRVRAHRAIGFSPHQNSASPSTHHSTFRQSTLHSTCIFRLHLQFQLPSTFQPPSTFHLRQHFNHRQPSIFVNSSTLFFIGSLTLLNQKKNL</sequence>
<dbReference type="Proteomes" id="UP001160148">
    <property type="component" value="Unassembled WGS sequence"/>
</dbReference>
<evidence type="ECO:0000256" key="1">
    <source>
        <dbReference type="SAM" id="MobiDB-lite"/>
    </source>
</evidence>
<gene>
    <name evidence="2" type="ORF">MEUPH1_LOCUS8636</name>
</gene>
<evidence type="ECO:0000313" key="2">
    <source>
        <dbReference type="EMBL" id="CAI6352387.1"/>
    </source>
</evidence>
<organism evidence="2 3">
    <name type="scientific">Macrosiphum euphorbiae</name>
    <name type="common">potato aphid</name>
    <dbReference type="NCBI Taxonomy" id="13131"/>
    <lineage>
        <taxon>Eukaryota</taxon>
        <taxon>Metazoa</taxon>
        <taxon>Ecdysozoa</taxon>
        <taxon>Arthropoda</taxon>
        <taxon>Hexapoda</taxon>
        <taxon>Insecta</taxon>
        <taxon>Pterygota</taxon>
        <taxon>Neoptera</taxon>
        <taxon>Paraneoptera</taxon>
        <taxon>Hemiptera</taxon>
        <taxon>Sternorrhyncha</taxon>
        <taxon>Aphidomorpha</taxon>
        <taxon>Aphidoidea</taxon>
        <taxon>Aphididae</taxon>
        <taxon>Macrosiphini</taxon>
        <taxon>Macrosiphum</taxon>
    </lineage>
</organism>
<keyword evidence="3" id="KW-1185">Reference proteome</keyword>